<feature type="compositionally biased region" description="Basic and acidic residues" evidence="1">
    <location>
        <begin position="124"/>
        <end position="154"/>
    </location>
</feature>
<evidence type="ECO:0000256" key="1">
    <source>
        <dbReference type="SAM" id="MobiDB-lite"/>
    </source>
</evidence>
<dbReference type="AlphaFoldDB" id="A0AAV0TQZ3"/>
<feature type="region of interest" description="Disordered" evidence="1">
    <location>
        <begin position="263"/>
        <end position="285"/>
    </location>
</feature>
<feature type="compositionally biased region" description="Basic and acidic residues" evidence="1">
    <location>
        <begin position="743"/>
        <end position="753"/>
    </location>
</feature>
<feature type="compositionally biased region" description="Polar residues" evidence="1">
    <location>
        <begin position="328"/>
        <end position="337"/>
    </location>
</feature>
<feature type="region of interest" description="Disordered" evidence="1">
    <location>
        <begin position="198"/>
        <end position="232"/>
    </location>
</feature>
<evidence type="ECO:0000313" key="3">
    <source>
        <dbReference type="EMBL" id="CAI5726045.1"/>
    </source>
</evidence>
<feature type="region of interest" description="Disordered" evidence="1">
    <location>
        <begin position="780"/>
        <end position="833"/>
    </location>
</feature>
<dbReference type="EMBL" id="CAKLBC010001216">
    <property type="protein sequence ID" value="CAH0490176.1"/>
    <property type="molecule type" value="Genomic_DNA"/>
</dbReference>
<feature type="compositionally biased region" description="Acidic residues" evidence="1">
    <location>
        <begin position="198"/>
        <end position="207"/>
    </location>
</feature>
<feature type="compositionally biased region" description="Acidic residues" evidence="1">
    <location>
        <begin position="702"/>
        <end position="711"/>
    </location>
</feature>
<reference evidence="3" key="2">
    <citation type="submission" date="2022-12" db="EMBL/GenBank/DDBJ databases">
        <authorList>
            <person name="Webb A."/>
        </authorList>
    </citation>
    <scope>NUCLEOTIDE SEQUENCE</scope>
    <source>
        <strain evidence="3">Pf2</strain>
    </source>
</reference>
<comment type="caution">
    <text evidence="3">The sequence shown here is derived from an EMBL/GenBank/DDBJ whole genome shotgun (WGS) entry which is preliminary data.</text>
</comment>
<feature type="region of interest" description="Disordered" evidence="1">
    <location>
        <begin position="695"/>
        <end position="715"/>
    </location>
</feature>
<feature type="region of interest" description="Disordered" evidence="1">
    <location>
        <begin position="635"/>
        <end position="658"/>
    </location>
</feature>
<feature type="compositionally biased region" description="Basic and acidic residues" evidence="1">
    <location>
        <begin position="338"/>
        <end position="347"/>
    </location>
</feature>
<evidence type="ECO:0000313" key="2">
    <source>
        <dbReference type="EMBL" id="CAH0490176.1"/>
    </source>
</evidence>
<reference evidence="2 4" key="1">
    <citation type="submission" date="2021-11" db="EMBL/GenBank/DDBJ databases">
        <authorList>
            <person name="Islam A."/>
            <person name="Islam S."/>
            <person name="Flora M.S."/>
            <person name="Rahman M."/>
            <person name="Ziaur R.M."/>
            <person name="Epstein J.H."/>
            <person name="Hassan M."/>
            <person name="Klassen M."/>
            <person name="Woodard K."/>
            <person name="Webb A."/>
            <person name="Webby R.J."/>
            <person name="El Zowalaty M.E."/>
        </authorList>
    </citation>
    <scope>NUCLEOTIDE SEQUENCE [LARGE SCALE GENOMIC DNA]</scope>
    <source>
        <strain evidence="2">Pf1</strain>
    </source>
</reference>
<feature type="region of interest" description="Disordered" evidence="1">
    <location>
        <begin position="418"/>
        <end position="456"/>
    </location>
</feature>
<dbReference type="EMBL" id="CANTFK010000766">
    <property type="protein sequence ID" value="CAI5726045.1"/>
    <property type="molecule type" value="Genomic_DNA"/>
</dbReference>
<organism evidence="3 5">
    <name type="scientific">Peronospora farinosa</name>
    <dbReference type="NCBI Taxonomy" id="134698"/>
    <lineage>
        <taxon>Eukaryota</taxon>
        <taxon>Sar</taxon>
        <taxon>Stramenopiles</taxon>
        <taxon>Oomycota</taxon>
        <taxon>Peronosporomycetes</taxon>
        <taxon>Peronosporales</taxon>
        <taxon>Peronosporaceae</taxon>
        <taxon>Peronospora</taxon>
    </lineage>
</organism>
<gene>
    <name evidence="2" type="ORF">PFR001_LOCUS5535</name>
    <name evidence="3" type="ORF">PFR002_LOCUS5261</name>
</gene>
<evidence type="ECO:0000313" key="4">
    <source>
        <dbReference type="Proteomes" id="UP001157938"/>
    </source>
</evidence>
<name>A0AAV0TQZ3_9STRA</name>
<feature type="compositionally biased region" description="Basic and acidic residues" evidence="1">
    <location>
        <begin position="208"/>
        <end position="221"/>
    </location>
</feature>
<evidence type="ECO:0000313" key="5">
    <source>
        <dbReference type="Proteomes" id="UP001159659"/>
    </source>
</evidence>
<feature type="region of interest" description="Disordered" evidence="1">
    <location>
        <begin position="113"/>
        <end position="154"/>
    </location>
</feature>
<protein>
    <submittedName>
        <fullName evidence="3">Uncharacterized protein</fullName>
    </submittedName>
</protein>
<feature type="region of interest" description="Disordered" evidence="1">
    <location>
        <begin position="731"/>
        <end position="758"/>
    </location>
</feature>
<keyword evidence="4" id="KW-1185">Reference proteome</keyword>
<dbReference type="Proteomes" id="UP001157938">
    <property type="component" value="Unassembled WGS sequence"/>
</dbReference>
<proteinExistence type="predicted"/>
<feature type="region of interest" description="Disordered" evidence="1">
    <location>
        <begin position="665"/>
        <end position="684"/>
    </location>
</feature>
<sequence length="833" mass="96516">MLRLMENVRVFQSSDDITMHTTSTYHEKTKRKNALQRTKYINKDTAVDEDEERNLQHFCVLQQQDANSKDHGLLAVDTQDHELMELIFVPSGEIQARNDGINSFKRPHFQQKKVLESGNRCSSRLRDGRKEDLKEKDDEVKEENETGRRQASYEKNVEQWKNKWIDKMSRQSRQEEGECHPTKDIDLSLSCLSADDDDLLNDEDDQLDESKRSDESEKQEKNQLVWNEEPTRQAIKHADEQVWFLKHSVARDGVKKTLTRSLTMDHLGREQGDGTSGQATDRNDSVQRMTGFCRKKASSSGDISRGARQRSAPLQHVEQVLRLNRSNDVSTCRSKQSPKMEVDHLTSDEPISSPKIVISTKRENSLIEIECMEKELQKEKRRVLEKTTRLLDEQDKNQQLRERVRVLEARLAAQDSEINRKARRAARDHEKQRRKSENEQSDRVNELEEQVRSQEDDIARLEHDKIQLTTALEQLKKTESELSSSQHYDTVEVAGLRAKLDDMNRRLYEYLANVERWKSTSMEKMRNHDDKKTALPDLLDILWLDFPQFSGVVPRPYSEGPSRSSERQQQSIINVDEQADVVVFLKKRLREREDKLRQTHIKYMELKEMCARQCVREADLQNFINEHRLRGNLIIRKNSSSKSKGADSNQEQMDHHDVSRRNATLTMTSSGNNNIPASYNERGRVKKDVVNEECSDNHEANDDGEDDDELDNPLQTPNVFVQVGRDRVCEHASTTNSAVPSKRTIDQSREKQRMQPKQLQQEELVERIQCRPSLSLAQQDKRVAQGKKSTQQPKLGTCPSRCGSRPSFMRRKASSTAAQAKRSLITGINRPWI</sequence>
<feature type="compositionally biased region" description="Polar residues" evidence="1">
    <location>
        <begin position="637"/>
        <end position="651"/>
    </location>
</feature>
<feature type="region of interest" description="Disordered" evidence="1">
    <location>
        <begin position="328"/>
        <end position="347"/>
    </location>
</feature>
<dbReference type="Proteomes" id="UP001159659">
    <property type="component" value="Unassembled WGS sequence"/>
</dbReference>
<feature type="compositionally biased region" description="Polar residues" evidence="1">
    <location>
        <begin position="665"/>
        <end position="677"/>
    </location>
</feature>
<accession>A0AAV0TQZ3</accession>